<gene>
    <name evidence="3" type="ORF">SKAU_G00117370</name>
</gene>
<organism evidence="3 4">
    <name type="scientific">Synaphobranchus kaupii</name>
    <name type="common">Kaup's arrowtooth eel</name>
    <dbReference type="NCBI Taxonomy" id="118154"/>
    <lineage>
        <taxon>Eukaryota</taxon>
        <taxon>Metazoa</taxon>
        <taxon>Chordata</taxon>
        <taxon>Craniata</taxon>
        <taxon>Vertebrata</taxon>
        <taxon>Euteleostomi</taxon>
        <taxon>Actinopterygii</taxon>
        <taxon>Neopterygii</taxon>
        <taxon>Teleostei</taxon>
        <taxon>Anguilliformes</taxon>
        <taxon>Synaphobranchidae</taxon>
        <taxon>Synaphobranchus</taxon>
    </lineage>
</organism>
<name>A0A9Q1FMV4_SYNKA</name>
<evidence type="ECO:0000313" key="3">
    <source>
        <dbReference type="EMBL" id="KAJ8362906.1"/>
    </source>
</evidence>
<dbReference type="PANTHER" id="PTHR24103">
    <property type="entry name" value="E3 UBIQUITIN-PROTEIN LIGASE TRIM"/>
    <property type="match status" value="1"/>
</dbReference>
<accession>A0A9Q1FMV4</accession>
<dbReference type="InterPro" id="IPR050143">
    <property type="entry name" value="TRIM/RBCC"/>
</dbReference>
<dbReference type="InterPro" id="IPR013320">
    <property type="entry name" value="ConA-like_dom_sf"/>
</dbReference>
<dbReference type="InterPro" id="IPR003879">
    <property type="entry name" value="Butyrophylin_SPRY"/>
</dbReference>
<dbReference type="InterPro" id="IPR003877">
    <property type="entry name" value="SPRY_dom"/>
</dbReference>
<dbReference type="Proteomes" id="UP001152622">
    <property type="component" value="Chromosome 4"/>
</dbReference>
<keyword evidence="1" id="KW-1133">Transmembrane helix</keyword>
<keyword evidence="1" id="KW-0812">Transmembrane</keyword>
<sequence>MLGTQGFTSGRHHWEVEVGNNTNWAVGVATQSVQRKKQTKLSRAEGILALRFMNSRYTTETRPVSVLNKLQKVRVALDWKRGEVTFSDPARNHHIDTIKFKFTEPVFPYFYSLCKKHPLNITPEKVSIAIGPPKRGVFLLIFFLILLILYLFYVLLCCMIKDVNNQMAIMNQSM</sequence>
<feature type="domain" description="B30.2/SPRY" evidence="2">
    <location>
        <begin position="1"/>
        <end position="128"/>
    </location>
</feature>
<dbReference type="OrthoDB" id="9049620at2759"/>
<dbReference type="PRINTS" id="PR01407">
    <property type="entry name" value="BUTYPHLNCDUF"/>
</dbReference>
<dbReference type="AlphaFoldDB" id="A0A9Q1FMV4"/>
<dbReference type="Pfam" id="PF00622">
    <property type="entry name" value="SPRY"/>
    <property type="match status" value="1"/>
</dbReference>
<dbReference type="InterPro" id="IPR043136">
    <property type="entry name" value="B30.2/SPRY_sf"/>
</dbReference>
<evidence type="ECO:0000313" key="4">
    <source>
        <dbReference type="Proteomes" id="UP001152622"/>
    </source>
</evidence>
<dbReference type="EMBL" id="JAINUF010000004">
    <property type="protein sequence ID" value="KAJ8362906.1"/>
    <property type="molecule type" value="Genomic_DNA"/>
</dbReference>
<feature type="transmembrane region" description="Helical" evidence="1">
    <location>
        <begin position="137"/>
        <end position="160"/>
    </location>
</feature>
<proteinExistence type="predicted"/>
<keyword evidence="4" id="KW-1185">Reference proteome</keyword>
<keyword evidence="1" id="KW-0472">Membrane</keyword>
<dbReference type="PROSITE" id="PS50188">
    <property type="entry name" value="B302_SPRY"/>
    <property type="match status" value="1"/>
</dbReference>
<dbReference type="SMART" id="SM00449">
    <property type="entry name" value="SPRY"/>
    <property type="match status" value="1"/>
</dbReference>
<comment type="caution">
    <text evidence="3">The sequence shown here is derived from an EMBL/GenBank/DDBJ whole genome shotgun (WGS) entry which is preliminary data.</text>
</comment>
<dbReference type="SUPFAM" id="SSF49899">
    <property type="entry name" value="Concanavalin A-like lectins/glucanases"/>
    <property type="match status" value="1"/>
</dbReference>
<reference evidence="3" key="1">
    <citation type="journal article" date="2023" name="Science">
        <title>Genome structures resolve the early diversification of teleost fishes.</title>
        <authorList>
            <person name="Parey E."/>
            <person name="Louis A."/>
            <person name="Montfort J."/>
            <person name="Bouchez O."/>
            <person name="Roques C."/>
            <person name="Iampietro C."/>
            <person name="Lluch J."/>
            <person name="Castinel A."/>
            <person name="Donnadieu C."/>
            <person name="Desvignes T."/>
            <person name="Floi Bucao C."/>
            <person name="Jouanno E."/>
            <person name="Wen M."/>
            <person name="Mejri S."/>
            <person name="Dirks R."/>
            <person name="Jansen H."/>
            <person name="Henkel C."/>
            <person name="Chen W.J."/>
            <person name="Zahm M."/>
            <person name="Cabau C."/>
            <person name="Klopp C."/>
            <person name="Thompson A.W."/>
            <person name="Robinson-Rechavi M."/>
            <person name="Braasch I."/>
            <person name="Lecointre G."/>
            <person name="Bobe J."/>
            <person name="Postlethwait J.H."/>
            <person name="Berthelot C."/>
            <person name="Roest Crollius H."/>
            <person name="Guiguen Y."/>
        </authorList>
    </citation>
    <scope>NUCLEOTIDE SEQUENCE</scope>
    <source>
        <strain evidence="3">WJC10195</strain>
    </source>
</reference>
<evidence type="ECO:0000256" key="1">
    <source>
        <dbReference type="SAM" id="Phobius"/>
    </source>
</evidence>
<dbReference type="Gene3D" id="2.60.120.920">
    <property type="match status" value="1"/>
</dbReference>
<dbReference type="InterPro" id="IPR001870">
    <property type="entry name" value="B30.2/SPRY"/>
</dbReference>
<evidence type="ECO:0000259" key="2">
    <source>
        <dbReference type="PROSITE" id="PS50188"/>
    </source>
</evidence>
<protein>
    <recommendedName>
        <fullName evidence="2">B30.2/SPRY domain-containing protein</fullName>
    </recommendedName>
</protein>